<gene>
    <name evidence="1" type="ORF">M6B38_188805</name>
</gene>
<organism evidence="1 2">
    <name type="scientific">Iris pallida</name>
    <name type="common">Sweet iris</name>
    <dbReference type="NCBI Taxonomy" id="29817"/>
    <lineage>
        <taxon>Eukaryota</taxon>
        <taxon>Viridiplantae</taxon>
        <taxon>Streptophyta</taxon>
        <taxon>Embryophyta</taxon>
        <taxon>Tracheophyta</taxon>
        <taxon>Spermatophyta</taxon>
        <taxon>Magnoliopsida</taxon>
        <taxon>Liliopsida</taxon>
        <taxon>Asparagales</taxon>
        <taxon>Iridaceae</taxon>
        <taxon>Iridoideae</taxon>
        <taxon>Irideae</taxon>
        <taxon>Iris</taxon>
    </lineage>
</organism>
<evidence type="ECO:0000313" key="2">
    <source>
        <dbReference type="Proteomes" id="UP001140949"/>
    </source>
</evidence>
<name>A0AAX6EHI8_IRIPA</name>
<dbReference type="EMBL" id="JANAVB010036419">
    <property type="protein sequence ID" value="KAJ6803562.1"/>
    <property type="molecule type" value="Genomic_DNA"/>
</dbReference>
<proteinExistence type="predicted"/>
<sequence length="92" mass="10085">MCWSASASFFCSRPDPSAPGPSSAVAVLPTLDVIHLTVLPRPPGTGYCAHWAHGLDVARAAPHASRAWLSQVPTYMVEEYIRRAERRRDPSQ</sequence>
<accession>A0AAX6EHI8</accession>
<comment type="caution">
    <text evidence="1">The sequence shown here is derived from an EMBL/GenBank/DDBJ whole genome shotgun (WGS) entry which is preliminary data.</text>
</comment>
<dbReference type="Proteomes" id="UP001140949">
    <property type="component" value="Unassembled WGS sequence"/>
</dbReference>
<evidence type="ECO:0000313" key="1">
    <source>
        <dbReference type="EMBL" id="KAJ6803562.1"/>
    </source>
</evidence>
<keyword evidence="2" id="KW-1185">Reference proteome</keyword>
<reference evidence="1" key="1">
    <citation type="journal article" date="2023" name="GigaByte">
        <title>Genome assembly of the bearded iris, Iris pallida Lam.</title>
        <authorList>
            <person name="Bruccoleri R.E."/>
            <person name="Oakeley E.J."/>
            <person name="Faust A.M.E."/>
            <person name="Altorfer M."/>
            <person name="Dessus-Babus S."/>
            <person name="Burckhardt D."/>
            <person name="Oertli M."/>
            <person name="Naumann U."/>
            <person name="Petersen F."/>
            <person name="Wong J."/>
        </authorList>
    </citation>
    <scope>NUCLEOTIDE SEQUENCE</scope>
    <source>
        <strain evidence="1">GSM-AAB239-AS_SAM_17_03QT</strain>
    </source>
</reference>
<dbReference type="AlphaFoldDB" id="A0AAX6EHI8"/>
<reference evidence="1" key="2">
    <citation type="submission" date="2023-04" db="EMBL/GenBank/DDBJ databases">
        <authorList>
            <person name="Bruccoleri R.E."/>
            <person name="Oakeley E.J."/>
            <person name="Faust A.-M."/>
            <person name="Dessus-Babus S."/>
            <person name="Altorfer M."/>
            <person name="Burckhardt D."/>
            <person name="Oertli M."/>
            <person name="Naumann U."/>
            <person name="Petersen F."/>
            <person name="Wong J."/>
        </authorList>
    </citation>
    <scope>NUCLEOTIDE SEQUENCE</scope>
    <source>
        <strain evidence="1">GSM-AAB239-AS_SAM_17_03QT</strain>
        <tissue evidence="1">Leaf</tissue>
    </source>
</reference>
<protein>
    <submittedName>
        <fullName evidence="1">Formin-like protein 5</fullName>
    </submittedName>
</protein>